<feature type="transmembrane region" description="Helical" evidence="1">
    <location>
        <begin position="12"/>
        <end position="32"/>
    </location>
</feature>
<proteinExistence type="predicted"/>
<dbReference type="PANTHER" id="PTHR41390:SF1">
    <property type="entry name" value="NADH-UBIQUINONE OXIDOREDUCTASE 213 KDA SUBUNIT"/>
    <property type="match status" value="1"/>
</dbReference>
<dbReference type="EMBL" id="RCHS01001704">
    <property type="protein sequence ID" value="RMX52000.1"/>
    <property type="molecule type" value="Genomic_DNA"/>
</dbReference>
<evidence type="ECO:0000313" key="3">
    <source>
        <dbReference type="Proteomes" id="UP000275408"/>
    </source>
</evidence>
<feature type="transmembrane region" description="Helical" evidence="1">
    <location>
        <begin position="123"/>
        <end position="143"/>
    </location>
</feature>
<keyword evidence="1" id="KW-0812">Transmembrane</keyword>
<protein>
    <submittedName>
        <fullName evidence="2">Uncharacterized protein</fullName>
    </submittedName>
</protein>
<feature type="transmembrane region" description="Helical" evidence="1">
    <location>
        <begin position="44"/>
        <end position="63"/>
    </location>
</feature>
<keyword evidence="1" id="KW-1133">Transmembrane helix</keyword>
<dbReference type="PANTHER" id="PTHR41390">
    <property type="entry name" value="CHROMOSOME 7, WHOLE GENOME SHOTGUN SEQUENCE"/>
    <property type="match status" value="1"/>
</dbReference>
<evidence type="ECO:0000256" key="1">
    <source>
        <dbReference type="SAM" id="Phobius"/>
    </source>
</evidence>
<organism evidence="2 3">
    <name type="scientific">Pocillopora damicornis</name>
    <name type="common">Cauliflower coral</name>
    <name type="synonym">Millepora damicornis</name>
    <dbReference type="NCBI Taxonomy" id="46731"/>
    <lineage>
        <taxon>Eukaryota</taxon>
        <taxon>Metazoa</taxon>
        <taxon>Cnidaria</taxon>
        <taxon>Anthozoa</taxon>
        <taxon>Hexacorallia</taxon>
        <taxon>Scleractinia</taxon>
        <taxon>Astrocoeniina</taxon>
        <taxon>Pocilloporidae</taxon>
        <taxon>Pocillopora</taxon>
    </lineage>
</organism>
<comment type="caution">
    <text evidence="2">The sequence shown here is derived from an EMBL/GenBank/DDBJ whole genome shotgun (WGS) entry which is preliminary data.</text>
</comment>
<dbReference type="OrthoDB" id="5975880at2759"/>
<dbReference type="Proteomes" id="UP000275408">
    <property type="component" value="Unassembled WGS sequence"/>
</dbReference>
<reference evidence="2 3" key="1">
    <citation type="journal article" date="2018" name="Sci. Rep.">
        <title>Comparative analysis of the Pocillopora damicornis genome highlights role of immune system in coral evolution.</title>
        <authorList>
            <person name="Cunning R."/>
            <person name="Bay R.A."/>
            <person name="Gillette P."/>
            <person name="Baker A.C."/>
            <person name="Traylor-Knowles N."/>
        </authorList>
    </citation>
    <scope>NUCLEOTIDE SEQUENCE [LARGE SCALE GENOMIC DNA]</scope>
    <source>
        <strain evidence="2">RSMAS</strain>
        <tissue evidence="2">Whole animal</tissue>
    </source>
</reference>
<keyword evidence="1" id="KW-0472">Membrane</keyword>
<name>A0A3M6UE90_POCDA</name>
<accession>A0A3M6UE90</accession>
<dbReference type="AlphaFoldDB" id="A0A3M6UE90"/>
<keyword evidence="3" id="KW-1185">Reference proteome</keyword>
<gene>
    <name evidence="2" type="ORF">pdam_00003732</name>
</gene>
<evidence type="ECO:0000313" key="2">
    <source>
        <dbReference type="EMBL" id="RMX52000.1"/>
    </source>
</evidence>
<sequence>MVRTFNGQPLGQFARNLALAVIAGTGGGLLVNTARRDSERAKRLVGYAALTGMTGASIGYVFGVVKKQPPILCALSSGFSVFVISGAFYVLRENLLVSSKAYKWRRMLDELQGKPNMTARKEAMTGTQASAISGGISGLLLSFTLGRGFSVAISTALQGLVLGVMIQLCLVLGQWSVYKCQQWILEERIKYHYPELVANAKACEIGWYDWAYQKLTTRTHSSLVDEKIHSLTIQLQLLKEEEERLLQLKQE</sequence>
<feature type="transmembrane region" description="Helical" evidence="1">
    <location>
        <begin position="149"/>
        <end position="172"/>
    </location>
</feature>
<feature type="transmembrane region" description="Helical" evidence="1">
    <location>
        <begin position="69"/>
        <end position="91"/>
    </location>
</feature>